<sequence length="279" mass="28092">MLRAATVLTPLLGTALAVPIALAGPAGAAQPTATASVNEYGWHLTYTAAPGQANKVAITQSFTGDRSRFTFVIDDVVPISAGNGCGHPDSADKTKISCTVEAPESQSPLNSMEMDLGDGADTASFDNVTDQVYYFNTVELGDGADRWTGATGSRVDGTSVQGGAGDDTIRAGALGYAGGGTGDDTLYAGIDGEIVDGGAGDDVLHGGAGDQILRADDGDDTVYGGAGDDEIYGGRGNDILHGNGGADRIWGNSGDDELYGGPGADTLSGGPGRNIVRQD</sequence>
<reference evidence="5 6" key="1">
    <citation type="submission" date="2022-10" db="EMBL/GenBank/DDBJ databases">
        <title>The complete genomes of actinobacterial strains from the NBC collection.</title>
        <authorList>
            <person name="Joergensen T.S."/>
            <person name="Alvarez Arevalo M."/>
            <person name="Sterndorff E.B."/>
            <person name="Faurdal D."/>
            <person name="Vuksanovic O."/>
            <person name="Mourched A.-S."/>
            <person name="Charusanti P."/>
            <person name="Shaw S."/>
            <person name="Blin K."/>
            <person name="Weber T."/>
        </authorList>
    </citation>
    <scope>NUCLEOTIDE SEQUENCE [LARGE SCALE GENOMIC DNA]</scope>
    <source>
        <strain evidence="5 6">NBC_00017</strain>
    </source>
</reference>
<name>A0ABZ1MN18_STREF</name>
<evidence type="ECO:0000256" key="3">
    <source>
        <dbReference type="SAM" id="MobiDB-lite"/>
    </source>
</evidence>
<protein>
    <submittedName>
        <fullName evidence="5">Calcium-binding protein</fullName>
    </submittedName>
</protein>
<dbReference type="Gene3D" id="2.150.10.10">
    <property type="entry name" value="Serralysin-like metalloprotease, C-terminal"/>
    <property type="match status" value="1"/>
</dbReference>
<dbReference type="PRINTS" id="PR00313">
    <property type="entry name" value="CABNDNGRPT"/>
</dbReference>
<gene>
    <name evidence="5" type="ORF">OHU35_19520</name>
</gene>
<feature type="region of interest" description="Disordered" evidence="3">
    <location>
        <begin position="253"/>
        <end position="279"/>
    </location>
</feature>
<feature type="chain" id="PRO_5046802724" evidence="4">
    <location>
        <begin position="29"/>
        <end position="279"/>
    </location>
</feature>
<keyword evidence="4" id="KW-0732">Signal</keyword>
<evidence type="ECO:0000313" key="5">
    <source>
        <dbReference type="EMBL" id="WTW28109.1"/>
    </source>
</evidence>
<dbReference type="PANTHER" id="PTHR38340">
    <property type="entry name" value="S-LAYER PROTEIN"/>
    <property type="match status" value="1"/>
</dbReference>
<dbReference type="InterPro" id="IPR018511">
    <property type="entry name" value="Hemolysin-typ_Ca-bd_CS"/>
</dbReference>
<dbReference type="Pfam" id="PF00353">
    <property type="entry name" value="HemolysinCabind"/>
    <property type="match status" value="4"/>
</dbReference>
<accession>A0ABZ1MN18</accession>
<organism evidence="5 6">
    <name type="scientific">Streptomyces purpurascens</name>
    <dbReference type="NCBI Taxonomy" id="1924"/>
    <lineage>
        <taxon>Bacteria</taxon>
        <taxon>Bacillati</taxon>
        <taxon>Actinomycetota</taxon>
        <taxon>Actinomycetes</taxon>
        <taxon>Kitasatosporales</taxon>
        <taxon>Streptomycetaceae</taxon>
        <taxon>Streptomyces</taxon>
    </lineage>
</organism>
<evidence type="ECO:0000256" key="2">
    <source>
        <dbReference type="ARBA" id="ARBA00022525"/>
    </source>
</evidence>
<dbReference type="EMBL" id="CP108341">
    <property type="protein sequence ID" value="WTW28109.1"/>
    <property type="molecule type" value="Genomic_DNA"/>
</dbReference>
<evidence type="ECO:0000256" key="1">
    <source>
        <dbReference type="ARBA" id="ARBA00004613"/>
    </source>
</evidence>
<dbReference type="InterPro" id="IPR001343">
    <property type="entry name" value="Hemolysn_Ca-bd"/>
</dbReference>
<keyword evidence="6" id="KW-1185">Reference proteome</keyword>
<dbReference type="PROSITE" id="PS00330">
    <property type="entry name" value="HEMOLYSIN_CALCIUM"/>
    <property type="match status" value="1"/>
</dbReference>
<dbReference type="InterPro" id="IPR050557">
    <property type="entry name" value="RTX_toxin/Mannuronan_C5-epim"/>
</dbReference>
<dbReference type="InterPro" id="IPR011049">
    <property type="entry name" value="Serralysin-like_metalloprot_C"/>
</dbReference>
<dbReference type="RefSeq" id="WP_405506171.1">
    <property type="nucleotide sequence ID" value="NZ_CP108341.1"/>
</dbReference>
<comment type="subcellular location">
    <subcellularLocation>
        <location evidence="1">Secreted</location>
    </subcellularLocation>
</comment>
<feature type="signal peptide" evidence="4">
    <location>
        <begin position="1"/>
        <end position="28"/>
    </location>
</feature>
<evidence type="ECO:0000313" key="6">
    <source>
        <dbReference type="Proteomes" id="UP001621512"/>
    </source>
</evidence>
<dbReference type="Proteomes" id="UP001621512">
    <property type="component" value="Chromosome"/>
</dbReference>
<evidence type="ECO:0000256" key="4">
    <source>
        <dbReference type="SAM" id="SignalP"/>
    </source>
</evidence>
<keyword evidence="2" id="KW-0964">Secreted</keyword>
<dbReference type="SUPFAM" id="SSF51120">
    <property type="entry name" value="beta-Roll"/>
    <property type="match status" value="1"/>
</dbReference>
<dbReference type="PANTHER" id="PTHR38340:SF1">
    <property type="entry name" value="S-LAYER PROTEIN"/>
    <property type="match status" value="1"/>
</dbReference>
<proteinExistence type="predicted"/>